<feature type="compositionally biased region" description="Basic and acidic residues" evidence="1">
    <location>
        <begin position="688"/>
        <end position="698"/>
    </location>
</feature>
<reference evidence="2 3" key="1">
    <citation type="submission" date="2015-04" db="EMBL/GenBank/DDBJ databases">
        <title>Lasius niger genome sequencing.</title>
        <authorList>
            <person name="Konorov E.A."/>
            <person name="Nikitin M.A."/>
            <person name="Kirill M.V."/>
            <person name="Chang P."/>
        </authorList>
    </citation>
    <scope>NUCLEOTIDE SEQUENCE [LARGE SCALE GENOMIC DNA]</scope>
    <source>
        <tissue evidence="2">Whole</tissue>
    </source>
</reference>
<comment type="caution">
    <text evidence="2">The sequence shown here is derived from an EMBL/GenBank/DDBJ whole genome shotgun (WGS) entry which is preliminary data.</text>
</comment>
<keyword evidence="3" id="KW-1185">Reference proteome</keyword>
<feature type="region of interest" description="Disordered" evidence="1">
    <location>
        <begin position="265"/>
        <end position="294"/>
    </location>
</feature>
<accession>A0A0J7KMJ4</accession>
<evidence type="ECO:0000313" key="2">
    <source>
        <dbReference type="EMBL" id="KMQ91527.1"/>
    </source>
</evidence>
<evidence type="ECO:0000256" key="1">
    <source>
        <dbReference type="SAM" id="MobiDB-lite"/>
    </source>
</evidence>
<proteinExistence type="predicted"/>
<protein>
    <submittedName>
        <fullName evidence="2">Gag-pol polyprotein</fullName>
    </submittedName>
</protein>
<dbReference type="PaxDb" id="67767-A0A0J7KMJ4"/>
<evidence type="ECO:0000313" key="3">
    <source>
        <dbReference type="Proteomes" id="UP000036403"/>
    </source>
</evidence>
<feature type="region of interest" description="Disordered" evidence="1">
    <location>
        <begin position="629"/>
        <end position="722"/>
    </location>
</feature>
<feature type="compositionally biased region" description="Basic and acidic residues" evidence="1">
    <location>
        <begin position="634"/>
        <end position="655"/>
    </location>
</feature>
<dbReference type="Proteomes" id="UP000036403">
    <property type="component" value="Unassembled WGS sequence"/>
</dbReference>
<name>A0A0J7KMJ4_LASNI</name>
<dbReference type="EMBL" id="LBMM01005435">
    <property type="protein sequence ID" value="KMQ91527.1"/>
    <property type="molecule type" value="Genomic_DNA"/>
</dbReference>
<feature type="compositionally biased region" description="Basic and acidic residues" evidence="1">
    <location>
        <begin position="516"/>
        <end position="528"/>
    </location>
</feature>
<dbReference type="OrthoDB" id="7554612at2759"/>
<sequence>MEDNKEINLPAQGFSDASELGAEGVMVPGPLASSSGLGLGKISWGDTISTRQKGVIRSSNYYASRKSREKALAMLSILDDELHSGSADRTRHVIETLADCVEDLFAIVNIIESARNYLMLKAYQQEEQIKCLYWEMKSMQSNYRVFCSRQKRSEASLLSLSRSILEVPVAPSLALRPPSVMRGDSSEDSCLDFDLSGIDDLPERPAEGNLDWAAGSGVAAEISKVRVKIDRVNEEIAVKSNMLSELNTATEIAIINLASPVETEEEDINRAGRARRRGEASRPRGGPPRTRTYDNMEMDNKIEKTLPPQGIRTPSGKREELTVPELLPPSSVGPTSPLLAGGEIKTFTAQEVVEEDKREPLEMTFVECRSFTEEFGGSQDADPITGNIDAVASDKDLDEDYVPQNMKIMGATAVGTIGIDSVRYVEKKRRKSRNLNGVVSNRMRVRLKRATEAINTLMYKAEAKGDPAQLRSINRELEIQVNKLKRDDELMRKEMDGMRALIEGFRKEISDLKDKLNHAEEDKRKVSERQSSIQYKPSRVSHVTDENRLNEDIPTGVEGRMDLPRDCRLMDLPGNLIAAKNHIGSHRSDPMVEEIKVSVTSAPGNKKKKGVNTTETEDINKQIKNLIKKRAEIRRRNTEDSGKESDLRQGKEKPLPQRTPRTKPRVVSNIRLAPPRSNDVQGVNIRPGDTERRTEPDRGVGTGNATGKRNTRGLGSTKIARRPPKTAAVLITGRKEGFSYAAALKKARESISLDKLKIVQTKVRKAANGGLLIEIMGPDGASKAAALREKLCEVLPNEQASVTRPVVKGELRLDCTSSSEEVAEVIVKYGACIREDVTVGAIRPMNNGLYTAWIRCPLGAAVRIANHRKVSIG</sequence>
<feature type="region of interest" description="Disordered" evidence="1">
    <location>
        <begin position="516"/>
        <end position="544"/>
    </location>
</feature>
<dbReference type="AlphaFoldDB" id="A0A0J7KMJ4"/>
<organism evidence="2 3">
    <name type="scientific">Lasius niger</name>
    <name type="common">Black garden ant</name>
    <dbReference type="NCBI Taxonomy" id="67767"/>
    <lineage>
        <taxon>Eukaryota</taxon>
        <taxon>Metazoa</taxon>
        <taxon>Ecdysozoa</taxon>
        <taxon>Arthropoda</taxon>
        <taxon>Hexapoda</taxon>
        <taxon>Insecta</taxon>
        <taxon>Pterygota</taxon>
        <taxon>Neoptera</taxon>
        <taxon>Endopterygota</taxon>
        <taxon>Hymenoptera</taxon>
        <taxon>Apocrita</taxon>
        <taxon>Aculeata</taxon>
        <taxon>Formicoidea</taxon>
        <taxon>Formicidae</taxon>
        <taxon>Formicinae</taxon>
        <taxon>Lasius</taxon>
        <taxon>Lasius</taxon>
    </lineage>
</organism>
<gene>
    <name evidence="2" type="ORF">RF55_8595</name>
</gene>